<sequence length="175" mass="18080">MVCAKFPIRTGPAWELLPKPSHSEGRPVPCSGTFKGWDDDDEEMSEGCVARKRPLRTEYLSYVASWTIYWGAGARLGEAPPPPPPPPRPVAGRALHAHVAAPALAPAHSPCSGTLCTAPVVTGHHLGALLSSLGGGCAWLSLALSRSAAAPLVAGGCYLASLVATPLSVLLLDAC</sequence>
<proteinExistence type="predicted"/>
<name>A0ACC0KAK3_CHOFU</name>
<protein>
    <submittedName>
        <fullName evidence="1">Uncharacterized protein</fullName>
    </submittedName>
</protein>
<evidence type="ECO:0000313" key="1">
    <source>
        <dbReference type="EMBL" id="KAI8433496.1"/>
    </source>
</evidence>
<accession>A0ACC0KAK3</accession>
<comment type="caution">
    <text evidence="1">The sequence shown here is derived from an EMBL/GenBank/DDBJ whole genome shotgun (WGS) entry which is preliminary data.</text>
</comment>
<dbReference type="Proteomes" id="UP001064048">
    <property type="component" value="Chromosome 28"/>
</dbReference>
<evidence type="ECO:0000313" key="2">
    <source>
        <dbReference type="Proteomes" id="UP001064048"/>
    </source>
</evidence>
<dbReference type="EMBL" id="CM046128">
    <property type="protein sequence ID" value="KAI8433496.1"/>
    <property type="molecule type" value="Genomic_DNA"/>
</dbReference>
<gene>
    <name evidence="1" type="ORF">MSG28_015528</name>
</gene>
<reference evidence="1 2" key="1">
    <citation type="journal article" date="2022" name="Genome Biol. Evol.">
        <title>The Spruce Budworm Genome: Reconstructing the Evolutionary History of Antifreeze Proteins.</title>
        <authorList>
            <person name="Beliveau C."/>
            <person name="Gagne P."/>
            <person name="Picq S."/>
            <person name="Vernygora O."/>
            <person name="Keeling C.I."/>
            <person name="Pinkney K."/>
            <person name="Doucet D."/>
            <person name="Wen F."/>
            <person name="Johnston J.S."/>
            <person name="Maaroufi H."/>
            <person name="Boyle B."/>
            <person name="Laroche J."/>
            <person name="Dewar K."/>
            <person name="Juretic N."/>
            <person name="Blackburn G."/>
            <person name="Nisole A."/>
            <person name="Brunet B."/>
            <person name="Brandao M."/>
            <person name="Lumley L."/>
            <person name="Duan J."/>
            <person name="Quan G."/>
            <person name="Lucarotti C.J."/>
            <person name="Roe A.D."/>
            <person name="Sperling F.A.H."/>
            <person name="Levesque R.C."/>
            <person name="Cusson M."/>
        </authorList>
    </citation>
    <scope>NUCLEOTIDE SEQUENCE [LARGE SCALE GENOMIC DNA]</scope>
    <source>
        <strain evidence="1">Glfc:IPQL:Cfum</strain>
    </source>
</reference>
<keyword evidence="2" id="KW-1185">Reference proteome</keyword>
<organism evidence="1 2">
    <name type="scientific">Choristoneura fumiferana</name>
    <name type="common">Spruce budworm moth</name>
    <name type="synonym">Archips fumiferana</name>
    <dbReference type="NCBI Taxonomy" id="7141"/>
    <lineage>
        <taxon>Eukaryota</taxon>
        <taxon>Metazoa</taxon>
        <taxon>Ecdysozoa</taxon>
        <taxon>Arthropoda</taxon>
        <taxon>Hexapoda</taxon>
        <taxon>Insecta</taxon>
        <taxon>Pterygota</taxon>
        <taxon>Neoptera</taxon>
        <taxon>Endopterygota</taxon>
        <taxon>Lepidoptera</taxon>
        <taxon>Glossata</taxon>
        <taxon>Ditrysia</taxon>
        <taxon>Tortricoidea</taxon>
        <taxon>Tortricidae</taxon>
        <taxon>Tortricinae</taxon>
        <taxon>Choristoneura</taxon>
    </lineage>
</organism>